<accession>A0A382Z2K8</accession>
<protein>
    <submittedName>
        <fullName evidence="1">Uncharacterized protein</fullName>
    </submittedName>
</protein>
<gene>
    <name evidence="1" type="ORF">METZ01_LOCUS442608</name>
</gene>
<dbReference type="EMBL" id="UINC01180516">
    <property type="protein sequence ID" value="SVD89754.1"/>
    <property type="molecule type" value="Genomic_DNA"/>
</dbReference>
<dbReference type="AlphaFoldDB" id="A0A382Z2K8"/>
<name>A0A382Z2K8_9ZZZZ</name>
<organism evidence="1">
    <name type="scientific">marine metagenome</name>
    <dbReference type="NCBI Taxonomy" id="408172"/>
    <lineage>
        <taxon>unclassified sequences</taxon>
        <taxon>metagenomes</taxon>
        <taxon>ecological metagenomes</taxon>
    </lineage>
</organism>
<sequence length="215" mass="24862">MTDLFDNKYQPGRILIQTVGSAGPGNSWVSAIAVTQIEGNVEVWYCSDLTEVYDEYEVDHDKKYDDENFEPYLLGTIEGELDVRKLVSWLSINKPEGFIFDEIKIKGVKGLWTDLIEISLNEEYSETLDHLLTLSDKELNLFWKKNDFIKHDIHYIQNVLDQINILVEEKIYEADLSDLTFAEVLKHSKVKDPFNLGSLEEALDEIIEEPLEDEI</sequence>
<proteinExistence type="predicted"/>
<evidence type="ECO:0000313" key="1">
    <source>
        <dbReference type="EMBL" id="SVD89754.1"/>
    </source>
</evidence>
<reference evidence="1" key="1">
    <citation type="submission" date="2018-05" db="EMBL/GenBank/DDBJ databases">
        <authorList>
            <person name="Lanie J.A."/>
            <person name="Ng W.-L."/>
            <person name="Kazmierczak K.M."/>
            <person name="Andrzejewski T.M."/>
            <person name="Davidsen T.M."/>
            <person name="Wayne K.J."/>
            <person name="Tettelin H."/>
            <person name="Glass J.I."/>
            <person name="Rusch D."/>
            <person name="Podicherti R."/>
            <person name="Tsui H.-C.T."/>
            <person name="Winkler M.E."/>
        </authorList>
    </citation>
    <scope>NUCLEOTIDE SEQUENCE</scope>
</reference>